<proteinExistence type="predicted"/>
<keyword evidence="2" id="KW-1185">Reference proteome</keyword>
<comment type="caution">
    <text evidence="1">The sequence shown here is derived from an EMBL/GenBank/DDBJ whole genome shotgun (WGS) entry which is preliminary data.</text>
</comment>
<dbReference type="RefSeq" id="WP_260347996.1">
    <property type="nucleotide sequence ID" value="NZ_JAOAOS010000002.1"/>
</dbReference>
<accession>A0ABW0F2M9</accession>
<reference evidence="2" key="1">
    <citation type="journal article" date="2019" name="Int. J. Syst. Evol. Microbiol.">
        <title>The Global Catalogue of Microorganisms (GCM) 10K type strain sequencing project: providing services to taxonomists for standard genome sequencing and annotation.</title>
        <authorList>
            <consortium name="The Broad Institute Genomics Platform"/>
            <consortium name="The Broad Institute Genome Sequencing Center for Infectious Disease"/>
            <person name="Wu L."/>
            <person name="Ma J."/>
        </authorList>
    </citation>
    <scope>NUCLEOTIDE SEQUENCE [LARGE SCALE GENOMIC DNA]</scope>
    <source>
        <strain evidence="2">CGMCC 1.15643</strain>
    </source>
</reference>
<dbReference type="Proteomes" id="UP001595976">
    <property type="component" value="Unassembled WGS sequence"/>
</dbReference>
<name>A0ABW0F2M9_9HYPH</name>
<evidence type="ECO:0000313" key="1">
    <source>
        <dbReference type="EMBL" id="MFC5292726.1"/>
    </source>
</evidence>
<protein>
    <submittedName>
        <fullName evidence="1">Uncharacterized protein</fullName>
    </submittedName>
</protein>
<sequence length="164" mass="18357">MIDLSHFVCLEEDRPHLQQPWTRGRFTYATDGRIMVRVPARIDVQENADAPEAERILSKLTFGGNCDRAIPDLPPLRFAQEDVADPWDTGSPVLVMLITTASFQGSVFNLRYLHLLRWLGAKAGRPVDVMSPMPFIFGEGVGALMPTKAMPEVREHIDLDGVRS</sequence>
<evidence type="ECO:0000313" key="2">
    <source>
        <dbReference type="Proteomes" id="UP001595976"/>
    </source>
</evidence>
<organism evidence="1 2">
    <name type="scientific">Bosea minatitlanensis</name>
    <dbReference type="NCBI Taxonomy" id="128782"/>
    <lineage>
        <taxon>Bacteria</taxon>
        <taxon>Pseudomonadati</taxon>
        <taxon>Pseudomonadota</taxon>
        <taxon>Alphaproteobacteria</taxon>
        <taxon>Hyphomicrobiales</taxon>
        <taxon>Boseaceae</taxon>
        <taxon>Bosea</taxon>
    </lineage>
</organism>
<dbReference type="EMBL" id="JBHSLI010000002">
    <property type="protein sequence ID" value="MFC5292726.1"/>
    <property type="molecule type" value="Genomic_DNA"/>
</dbReference>
<gene>
    <name evidence="1" type="ORF">ACFPK2_06960</name>
</gene>